<feature type="domain" description="DJ-1/PfpI" evidence="1">
    <location>
        <begin position="5"/>
        <end position="176"/>
    </location>
</feature>
<dbReference type="PANTHER" id="PTHR43130:SF3">
    <property type="entry name" value="HTH-TYPE TRANSCRIPTIONAL REGULATOR RV1931C"/>
    <property type="match status" value="1"/>
</dbReference>
<dbReference type="InterPro" id="IPR029062">
    <property type="entry name" value="Class_I_gatase-like"/>
</dbReference>
<keyword evidence="5" id="KW-1185">Reference proteome</keyword>
<evidence type="ECO:0000313" key="2">
    <source>
        <dbReference type="EMBL" id="AZH25424.1"/>
    </source>
</evidence>
<dbReference type="GeneID" id="38471330"/>
<dbReference type="EMBL" id="REFS01000001">
    <property type="protein sequence ID" value="RMB25136.1"/>
    <property type="molecule type" value="Genomic_DNA"/>
</dbReference>
<evidence type="ECO:0000259" key="1">
    <source>
        <dbReference type="Pfam" id="PF01965"/>
    </source>
</evidence>
<gene>
    <name evidence="3" type="ORF">ATH50_0219</name>
    <name evidence="2" type="ORF">DU502_08550</name>
</gene>
<sequence>MPTTIDILVYDGFDELDAVGPFEAFEMAADAGASLDTSLVTLSAQERVTAAHGLRIDPDGTLSVDDPPDVVVVPGGGWNDRRPEGAWAEAEKGAIPDALARLHDAGTTLAAVCTGGMLLSRAGVLSGRPAVTHGGALDDLRATDADVVDARVVDDGDVLTAGGITSGLDLALHLIERLADAETAESVATDLEYTPQRDRWVS</sequence>
<dbReference type="Proteomes" id="UP000282007">
    <property type="component" value="Chromosome"/>
</dbReference>
<dbReference type="PANTHER" id="PTHR43130">
    <property type="entry name" value="ARAC-FAMILY TRANSCRIPTIONAL REGULATOR"/>
    <property type="match status" value="1"/>
</dbReference>
<dbReference type="OrthoDB" id="8348at2157"/>
<dbReference type="Gene3D" id="3.40.50.880">
    <property type="match status" value="1"/>
</dbReference>
<protein>
    <submittedName>
        <fullName evidence="3">DJ-1/PfpI family protein</fullName>
    </submittedName>
</protein>
<evidence type="ECO:0000313" key="4">
    <source>
        <dbReference type="Proteomes" id="UP000277326"/>
    </source>
</evidence>
<reference evidence="3 4" key="1">
    <citation type="journal article" date="2015" name="Stand. Genomic Sci.">
        <title>Genomic Encyclopedia of Bacterial and Archaeal Type Strains, Phase III: the genomes of soil and plant-associated and newly described type strains.</title>
        <authorList>
            <person name="Whitman W.B."/>
            <person name="Woyke T."/>
            <person name="Klenk H.P."/>
            <person name="Zhou Y."/>
            <person name="Lilburn T.G."/>
            <person name="Beck B.J."/>
            <person name="De Vos P."/>
            <person name="Vandamme P."/>
            <person name="Eisen J.A."/>
            <person name="Garrity G."/>
            <person name="Hugenholtz P."/>
            <person name="Kyrpides N.C."/>
        </authorList>
    </citation>
    <scope>NUCLEOTIDE SEQUENCE [LARGE SCALE GENOMIC DNA]</scope>
    <source>
        <strain evidence="3 4">CGMCC 1.10124</strain>
    </source>
</reference>
<dbReference type="EMBL" id="CP034145">
    <property type="protein sequence ID" value="AZH25424.1"/>
    <property type="molecule type" value="Genomic_DNA"/>
</dbReference>
<dbReference type="Proteomes" id="UP000277326">
    <property type="component" value="Unassembled WGS sequence"/>
</dbReference>
<dbReference type="AlphaFoldDB" id="A0A3M0DYQ6"/>
<reference evidence="2 5" key="2">
    <citation type="submission" date="2018-07" db="EMBL/GenBank/DDBJ databases">
        <title>Genome sequences of Haloplanus aerogenes JCM 16430T.</title>
        <authorList>
            <person name="Kim Y.B."/>
            <person name="Roh S.W."/>
        </authorList>
    </citation>
    <scope>NUCLEOTIDE SEQUENCE [LARGE SCALE GENOMIC DNA]</scope>
    <source>
        <strain evidence="2 5">JCM 16430</strain>
    </source>
</reference>
<name>A0A3M0DYQ6_9EURY</name>
<evidence type="ECO:0000313" key="3">
    <source>
        <dbReference type="EMBL" id="RMB25136.1"/>
    </source>
</evidence>
<dbReference type="InterPro" id="IPR002818">
    <property type="entry name" value="DJ-1/PfpI"/>
</dbReference>
<dbReference type="InterPro" id="IPR052158">
    <property type="entry name" value="INH-QAR"/>
</dbReference>
<evidence type="ECO:0000313" key="5">
    <source>
        <dbReference type="Proteomes" id="UP000282007"/>
    </source>
</evidence>
<accession>A0A3M0DYQ6</accession>
<reference evidence="3" key="3">
    <citation type="submission" date="2018-10" db="EMBL/GenBank/DDBJ databases">
        <authorList>
            <person name="Whitman W."/>
            <person name="Huntemann M."/>
            <person name="Clum A."/>
            <person name="Pillay M."/>
            <person name="Palaniappan K."/>
            <person name="Varghese N."/>
            <person name="Mikhailova N."/>
            <person name="Stamatis D."/>
            <person name="Reddy T."/>
            <person name="Daum C."/>
            <person name="Shapiro N."/>
            <person name="Ivanova N."/>
            <person name="Kyrpides N."/>
            <person name="Woyke T."/>
        </authorList>
    </citation>
    <scope>NUCLEOTIDE SEQUENCE</scope>
    <source>
        <strain evidence="3">CGMCC 1.10124</strain>
    </source>
</reference>
<dbReference type="RefSeq" id="WP_121918963.1">
    <property type="nucleotide sequence ID" value="NZ_CP034145.1"/>
</dbReference>
<dbReference type="SUPFAM" id="SSF52317">
    <property type="entry name" value="Class I glutamine amidotransferase-like"/>
    <property type="match status" value="1"/>
</dbReference>
<proteinExistence type="predicted"/>
<dbReference type="KEGG" id="haer:DU502_08550"/>
<organism evidence="3 4">
    <name type="scientific">Haloplanus aerogenes</name>
    <dbReference type="NCBI Taxonomy" id="660522"/>
    <lineage>
        <taxon>Archaea</taxon>
        <taxon>Methanobacteriati</taxon>
        <taxon>Methanobacteriota</taxon>
        <taxon>Stenosarchaea group</taxon>
        <taxon>Halobacteria</taxon>
        <taxon>Halobacteriales</taxon>
        <taxon>Haloferacaceae</taxon>
        <taxon>Haloplanus</taxon>
    </lineage>
</organism>
<dbReference type="Pfam" id="PF01965">
    <property type="entry name" value="DJ-1_PfpI"/>
    <property type="match status" value="1"/>
</dbReference>